<dbReference type="InterPro" id="IPR036264">
    <property type="entry name" value="Bact_exopeptidase_dim_dom"/>
</dbReference>
<keyword evidence="8" id="KW-1133">Transmembrane helix</keyword>
<evidence type="ECO:0000256" key="8">
    <source>
        <dbReference type="SAM" id="Phobius"/>
    </source>
</evidence>
<dbReference type="EMBL" id="CP002504">
    <property type="protein sequence ID" value="AET41406.1"/>
    <property type="molecule type" value="Genomic_DNA"/>
</dbReference>
<gene>
    <name evidence="10" type="ordered locus">Ecym_8112</name>
</gene>
<dbReference type="OMA" id="TIDQWTF"/>
<dbReference type="Gene3D" id="1.10.150.900">
    <property type="match status" value="1"/>
</dbReference>
<dbReference type="Gene3D" id="3.40.630.10">
    <property type="entry name" value="Zn peptidases"/>
    <property type="match status" value="1"/>
</dbReference>
<dbReference type="InterPro" id="IPR011650">
    <property type="entry name" value="Peptidase_M20_dimer"/>
</dbReference>
<dbReference type="GO" id="GO:0000328">
    <property type="term" value="C:fungal-type vacuole lumen"/>
    <property type="evidence" value="ECO:0007669"/>
    <property type="project" value="EnsemblFungi"/>
</dbReference>
<keyword evidence="3 7" id="KW-0479">Metal-binding</keyword>
<keyword evidence="8" id="KW-0472">Membrane</keyword>
<name>G8JX32_ERECY</name>
<evidence type="ECO:0000256" key="1">
    <source>
        <dbReference type="ARBA" id="ARBA00006247"/>
    </source>
</evidence>
<accession>G8JX32</accession>
<dbReference type="MEROPS" id="M20.002"/>
<dbReference type="GO" id="GO:0046872">
    <property type="term" value="F:metal ion binding"/>
    <property type="evidence" value="ECO:0007669"/>
    <property type="project" value="UniProtKB-KW"/>
</dbReference>
<dbReference type="GO" id="GO:0051603">
    <property type="term" value="P:proteolysis involved in protein catabolic process"/>
    <property type="evidence" value="ECO:0007669"/>
    <property type="project" value="EnsemblFungi"/>
</dbReference>
<feature type="binding site" evidence="7">
    <location>
        <position position="270"/>
    </location>
    <ligand>
        <name>Zn(2+)</name>
        <dbReference type="ChEBI" id="CHEBI:29105"/>
        <label>1</label>
    </ligand>
</feature>
<feature type="binding site" evidence="7">
    <location>
        <position position="577"/>
    </location>
    <ligand>
        <name>Zn(2+)</name>
        <dbReference type="ChEBI" id="CHEBI:29105"/>
        <label>1</label>
    </ligand>
</feature>
<keyword evidence="4" id="KW-0378">Hydrolase</keyword>
<keyword evidence="11" id="KW-1185">Reference proteome</keyword>
<dbReference type="InterPro" id="IPR001261">
    <property type="entry name" value="ArgE/DapE_CS"/>
</dbReference>
<feature type="transmembrane region" description="Helical" evidence="8">
    <location>
        <begin position="28"/>
        <end position="48"/>
    </location>
</feature>
<dbReference type="InterPro" id="IPR017141">
    <property type="entry name" value="Pept_M20_carboxypep"/>
</dbReference>
<sequence length="609" mass="68082">MVKLPGDLEDLQDSEVLRNTRKRKSNSILRVGVLTCGIFLLGWLLFYASSVTQFVLPSDWLLEMRFSSCGGGRGGGASGDGMFNSEFVTSSRCSKIAAVSPKFNKSIGTIFNDADFKSDAVLKLRGAVQIPTVIEDNYPPPSEDLEYYSEFFKLHKYLEEQFPLVHSSLKLEKVNKVGLLYTWNGSEPDLKPLLLTAHQDVVPVNPTTIDEWEYPPFDAFYDEKRDIIWGRGVLDDKYLLIAELIAVEQLLKDGFTPRRTLLIGFGFDEEVGGIQGAKEISKAVYERYGDDGIYALLDEGYGVRALNEHLYIAPILVSEKGYVDLEVKIHGHGGHSSAPPVHTTIGVASELISLIEDKVFPYHFNEGNPLNSMLECVAEHTDSMPYNVRRALLSTHRSRIDDMVITSYLSHNPLYSPMIRTTKAVDVIKGGVKANALPESTTFIVNHRVEITSSIDAVIEDDLVLVKRVARRHGYGITLEGKEIWPATPIGYIEVTPLNRLDPSPISPTSGSTWDVFAGTLQDVYESNVLVDKDIDFYVTGSLFSANTDSKFYWNSTKNIYRMSAAVYTPDMMEKIHSVNEYIHGSSLLNTIGFVYEYVVNVNEQFKDS</sequence>
<dbReference type="AlphaFoldDB" id="G8JX32"/>
<dbReference type="PIRSF" id="PIRSF037217">
    <property type="entry name" value="Carboxypeptidase_S"/>
    <property type="match status" value="1"/>
</dbReference>
<dbReference type="HOGENOM" id="CLU_021802_11_0_1"/>
<comment type="similarity">
    <text evidence="1">Belongs to the peptidase M20A family.</text>
</comment>
<feature type="binding site" evidence="7">
    <location>
        <position position="298"/>
    </location>
    <ligand>
        <name>Zn(2+)</name>
        <dbReference type="ChEBI" id="CHEBI:29105"/>
        <label>2</label>
    </ligand>
</feature>
<feature type="binding site" evidence="7">
    <location>
        <position position="198"/>
    </location>
    <ligand>
        <name>Zn(2+)</name>
        <dbReference type="ChEBI" id="CHEBI:29105"/>
        <label>2</label>
    </ligand>
</feature>
<dbReference type="KEGG" id="erc:Ecym_8112"/>
<dbReference type="SUPFAM" id="SSF53187">
    <property type="entry name" value="Zn-dependent exopeptidases"/>
    <property type="match status" value="1"/>
</dbReference>
<feature type="binding site" evidence="7">
    <location>
        <position position="235"/>
    </location>
    <ligand>
        <name>Zn(2+)</name>
        <dbReference type="ChEBI" id="CHEBI:29105"/>
        <label>1</label>
    </ligand>
</feature>
<evidence type="ECO:0000259" key="9">
    <source>
        <dbReference type="Pfam" id="PF07687"/>
    </source>
</evidence>
<keyword evidence="5 7" id="KW-0862">Zinc</keyword>
<dbReference type="RefSeq" id="XP_003648223.1">
    <property type="nucleotide sequence ID" value="XM_003648175.1"/>
</dbReference>
<evidence type="ECO:0000313" key="10">
    <source>
        <dbReference type="EMBL" id="AET41406.1"/>
    </source>
</evidence>
<evidence type="ECO:0000256" key="2">
    <source>
        <dbReference type="ARBA" id="ARBA00022670"/>
    </source>
</evidence>
<evidence type="ECO:0000256" key="6">
    <source>
        <dbReference type="PIRSR" id="PIRSR037217-1"/>
    </source>
</evidence>
<dbReference type="SUPFAM" id="SSF55031">
    <property type="entry name" value="Bacterial exopeptidase dimerisation domain"/>
    <property type="match status" value="1"/>
</dbReference>
<dbReference type="GeneID" id="11469875"/>
<dbReference type="GO" id="GO:0004181">
    <property type="term" value="F:metallocarboxypeptidase activity"/>
    <property type="evidence" value="ECO:0007669"/>
    <property type="project" value="InterPro"/>
</dbReference>
<protein>
    <recommendedName>
        <fullName evidence="9">Peptidase M20 dimerisation domain-containing protein</fullName>
    </recommendedName>
</protein>
<dbReference type="InParanoid" id="G8JX32"/>
<keyword evidence="2" id="KW-0645">Protease</keyword>
<evidence type="ECO:0000256" key="4">
    <source>
        <dbReference type="ARBA" id="ARBA00022801"/>
    </source>
</evidence>
<proteinExistence type="inferred from homology"/>
<dbReference type="InterPro" id="IPR047177">
    <property type="entry name" value="Pept_M20A"/>
</dbReference>
<reference evidence="11" key="1">
    <citation type="journal article" date="2012" name="G3 (Bethesda)">
        <title>Pichia sorbitophila, an interspecies yeast hybrid reveals early steps of genome resolution following polyploidization.</title>
        <authorList>
            <person name="Leh Louis V."/>
            <person name="Despons L."/>
            <person name="Friedrich A."/>
            <person name="Martin T."/>
            <person name="Durrens P."/>
            <person name="Casaregola S."/>
            <person name="Neuveglise C."/>
            <person name="Fairhead C."/>
            <person name="Marck C."/>
            <person name="Cruz J.A."/>
            <person name="Straub M.L."/>
            <person name="Kugler V."/>
            <person name="Sacerdot C."/>
            <person name="Uzunov Z."/>
            <person name="Thierry A."/>
            <person name="Weiss S."/>
            <person name="Bleykasten C."/>
            <person name="De Montigny J."/>
            <person name="Jacques N."/>
            <person name="Jung P."/>
            <person name="Lemaire M."/>
            <person name="Mallet S."/>
            <person name="Morel G."/>
            <person name="Richard G.F."/>
            <person name="Sarkar A."/>
            <person name="Savel G."/>
            <person name="Schacherer J."/>
            <person name="Seret M.L."/>
            <person name="Talla E."/>
            <person name="Samson G."/>
            <person name="Jubin C."/>
            <person name="Poulain J."/>
            <person name="Vacherie B."/>
            <person name="Barbe V."/>
            <person name="Pelletier E."/>
            <person name="Sherman D.J."/>
            <person name="Westhof E."/>
            <person name="Weissenbach J."/>
            <person name="Baret P.V."/>
            <person name="Wincker P."/>
            <person name="Gaillardin C."/>
            <person name="Dujon B."/>
            <person name="Souciet J.L."/>
        </authorList>
    </citation>
    <scope>NUCLEOTIDE SEQUENCE [LARGE SCALE GENOMIC DNA]</scope>
    <source>
        <strain evidence="11">CBS 270.75 / DBVPG 7215 / KCTC 17166 / NRRL Y-17582</strain>
    </source>
</reference>
<feature type="active site" evidence="6">
    <location>
        <position position="200"/>
    </location>
</feature>
<dbReference type="CDD" id="cd05674">
    <property type="entry name" value="M20_yscS"/>
    <property type="match status" value="1"/>
</dbReference>
<dbReference type="OrthoDB" id="3064516at2759"/>
<dbReference type="InterPro" id="IPR002933">
    <property type="entry name" value="Peptidase_M20"/>
</dbReference>
<feature type="domain" description="Peptidase M20 dimerisation" evidence="9">
    <location>
        <begin position="318"/>
        <end position="460"/>
    </location>
</feature>
<dbReference type="Proteomes" id="UP000006790">
    <property type="component" value="Chromosome 8"/>
</dbReference>
<dbReference type="Pfam" id="PF01546">
    <property type="entry name" value="Peptidase_M20"/>
    <property type="match status" value="1"/>
</dbReference>
<dbReference type="PROSITE" id="PS00758">
    <property type="entry name" value="ARGE_DAPE_CPG2_1"/>
    <property type="match status" value="1"/>
</dbReference>
<dbReference type="Pfam" id="PF07687">
    <property type="entry name" value="M20_dimer"/>
    <property type="match status" value="1"/>
</dbReference>
<dbReference type="FunCoup" id="G8JX32">
    <property type="interactions" value="48"/>
</dbReference>
<evidence type="ECO:0000256" key="3">
    <source>
        <dbReference type="ARBA" id="ARBA00022723"/>
    </source>
</evidence>
<evidence type="ECO:0000256" key="7">
    <source>
        <dbReference type="PIRSR" id="PIRSR037217-2"/>
    </source>
</evidence>
<dbReference type="STRING" id="931890.G8JX32"/>
<keyword evidence="8" id="KW-0812">Transmembrane</keyword>
<evidence type="ECO:0000313" key="11">
    <source>
        <dbReference type="Proteomes" id="UP000006790"/>
    </source>
</evidence>
<dbReference type="Gene3D" id="3.30.70.360">
    <property type="match status" value="1"/>
</dbReference>
<feature type="binding site" evidence="7">
    <location>
        <position position="235"/>
    </location>
    <ligand>
        <name>Zn(2+)</name>
        <dbReference type="ChEBI" id="CHEBI:29105"/>
        <label>2</label>
    </ligand>
</feature>
<dbReference type="PANTHER" id="PTHR45962">
    <property type="entry name" value="N-FATTY-ACYL-AMINO ACID SYNTHASE/HYDROLASE PM20D1"/>
    <property type="match status" value="1"/>
</dbReference>
<dbReference type="FunFam" id="3.40.630.10:FF:000027">
    <property type="entry name" value="N-fatty-acyl-amino acid synthase/hydrolase PM20D1"/>
    <property type="match status" value="1"/>
</dbReference>
<feature type="active site" description="Proton acceptor" evidence="6">
    <location>
        <position position="269"/>
    </location>
</feature>
<dbReference type="eggNOG" id="KOG2275">
    <property type="taxonomic scope" value="Eukaryota"/>
</dbReference>
<evidence type="ECO:0000256" key="5">
    <source>
        <dbReference type="ARBA" id="ARBA00022833"/>
    </source>
</evidence>
<organism evidence="10 11">
    <name type="scientific">Eremothecium cymbalariae (strain CBS 270.75 / DBVPG 7215 / KCTC 17166 / NRRL Y-17582)</name>
    <name type="common">Yeast</name>
    <dbReference type="NCBI Taxonomy" id="931890"/>
    <lineage>
        <taxon>Eukaryota</taxon>
        <taxon>Fungi</taxon>
        <taxon>Dikarya</taxon>
        <taxon>Ascomycota</taxon>
        <taxon>Saccharomycotina</taxon>
        <taxon>Saccharomycetes</taxon>
        <taxon>Saccharomycetales</taxon>
        <taxon>Saccharomycetaceae</taxon>
        <taxon>Eremothecium</taxon>
    </lineage>
</organism>
<dbReference type="PANTHER" id="PTHR45962:SF1">
    <property type="entry name" value="N-FATTY-ACYL-AMINO ACID SYNTHASE_HYDROLASE PM20D1"/>
    <property type="match status" value="1"/>
</dbReference>